<organism evidence="7 8">
    <name type="scientific">Mycena venus</name>
    <dbReference type="NCBI Taxonomy" id="2733690"/>
    <lineage>
        <taxon>Eukaryota</taxon>
        <taxon>Fungi</taxon>
        <taxon>Dikarya</taxon>
        <taxon>Basidiomycota</taxon>
        <taxon>Agaricomycotina</taxon>
        <taxon>Agaricomycetes</taxon>
        <taxon>Agaricomycetidae</taxon>
        <taxon>Agaricales</taxon>
        <taxon>Marasmiineae</taxon>
        <taxon>Mycenaceae</taxon>
        <taxon>Mycena</taxon>
    </lineage>
</organism>
<name>A0A8H6U3N3_9AGAR</name>
<dbReference type="GO" id="GO:0008299">
    <property type="term" value="P:isoprenoid biosynthetic process"/>
    <property type="evidence" value="ECO:0007669"/>
    <property type="project" value="UniProtKB-ARBA"/>
</dbReference>
<dbReference type="GO" id="GO:0010333">
    <property type="term" value="F:terpene synthase activity"/>
    <property type="evidence" value="ECO:0007669"/>
    <property type="project" value="InterPro"/>
</dbReference>
<dbReference type="PANTHER" id="PTHR35201:SF4">
    <property type="entry name" value="BETA-PINACENE SYNTHASE-RELATED"/>
    <property type="match status" value="1"/>
</dbReference>
<dbReference type="InterPro" id="IPR034686">
    <property type="entry name" value="Terpene_cyclase-like_2"/>
</dbReference>
<dbReference type="Pfam" id="PF19086">
    <property type="entry name" value="Terpene_syn_C_2"/>
    <property type="match status" value="1"/>
</dbReference>
<dbReference type="EC" id="4.2.3.-" evidence="6"/>
<keyword evidence="5 6" id="KW-0456">Lyase</keyword>
<keyword evidence="4 6" id="KW-0460">Magnesium</keyword>
<comment type="cofactor">
    <cofactor evidence="1 6">
        <name>Mg(2+)</name>
        <dbReference type="ChEBI" id="CHEBI:18420"/>
    </cofactor>
</comment>
<evidence type="ECO:0000256" key="1">
    <source>
        <dbReference type="ARBA" id="ARBA00001946"/>
    </source>
</evidence>
<evidence type="ECO:0000313" key="7">
    <source>
        <dbReference type="EMBL" id="KAF7328354.1"/>
    </source>
</evidence>
<dbReference type="SFLD" id="SFLDG01020">
    <property type="entry name" value="Terpene_Cyclase_Like_2"/>
    <property type="match status" value="1"/>
</dbReference>
<dbReference type="Gene3D" id="1.10.600.10">
    <property type="entry name" value="Farnesyl Diphosphate Synthase"/>
    <property type="match status" value="1"/>
</dbReference>
<reference evidence="7" key="1">
    <citation type="submission" date="2020-05" db="EMBL/GenBank/DDBJ databases">
        <title>Mycena genomes resolve the evolution of fungal bioluminescence.</title>
        <authorList>
            <person name="Tsai I.J."/>
        </authorList>
    </citation>
    <scope>NUCLEOTIDE SEQUENCE</scope>
    <source>
        <strain evidence="7">CCC161011</strain>
    </source>
</reference>
<comment type="caution">
    <text evidence="7">The sequence shown here is derived from an EMBL/GenBank/DDBJ whole genome shotgun (WGS) entry which is preliminary data.</text>
</comment>
<evidence type="ECO:0000313" key="8">
    <source>
        <dbReference type="Proteomes" id="UP000620124"/>
    </source>
</evidence>
<dbReference type="SFLD" id="SFLDS00005">
    <property type="entry name" value="Isoprenoid_Synthase_Type_I"/>
    <property type="match status" value="1"/>
</dbReference>
<dbReference type="SUPFAM" id="SSF48576">
    <property type="entry name" value="Terpenoid synthases"/>
    <property type="match status" value="1"/>
</dbReference>
<dbReference type="EMBL" id="JACAZI010000036">
    <property type="protein sequence ID" value="KAF7328354.1"/>
    <property type="molecule type" value="Genomic_DNA"/>
</dbReference>
<evidence type="ECO:0000256" key="4">
    <source>
        <dbReference type="ARBA" id="ARBA00022842"/>
    </source>
</evidence>
<sequence>MPVVTVTSLVLPDLKTHCTFPVRRSRYHKYLSARTKAWFFRGRDDDYKKQCATFKGLKPALLASVTYPNAGYPQLQLCSDFLTYFFFLDDLSDELGKADTKSVADLVMNSLYHPYTYGSSTRISEMAKDLIKRIAKTATIGVQHRFVETFDLFFQSIHAQAQERTSGGITTVDEYIMLRRDTSGCRTCWSLIEYANNLDIPEEVHEHPVIRGLSDSANDVVAWSNDLYSYKVESSRNDTHNMLVVVMDQRNLDLPQAVDVVGKMCEEAINRFKTLQTQVPSWGRIIDEDVAQYIQGMADWMVAVSVYWSFETERYFGKANKSVKTTRLVQLFATLILRRPGSRGKYRLTNNVVIIQTVHCSSTDT</sequence>
<dbReference type="GO" id="GO:0046872">
    <property type="term" value="F:metal ion binding"/>
    <property type="evidence" value="ECO:0007669"/>
    <property type="project" value="UniProtKB-KW"/>
</dbReference>
<dbReference type="AlphaFoldDB" id="A0A8H6U3N3"/>
<dbReference type="InterPro" id="IPR008949">
    <property type="entry name" value="Isoprenoid_synthase_dom_sf"/>
</dbReference>
<proteinExistence type="inferred from homology"/>
<evidence type="ECO:0000256" key="6">
    <source>
        <dbReference type="RuleBase" id="RU366034"/>
    </source>
</evidence>
<evidence type="ECO:0000256" key="3">
    <source>
        <dbReference type="ARBA" id="ARBA00022723"/>
    </source>
</evidence>
<evidence type="ECO:0000256" key="2">
    <source>
        <dbReference type="ARBA" id="ARBA00006333"/>
    </source>
</evidence>
<keyword evidence="3 6" id="KW-0479">Metal-binding</keyword>
<accession>A0A8H6U3N3</accession>
<dbReference type="OrthoDB" id="2861623at2759"/>
<evidence type="ECO:0000256" key="5">
    <source>
        <dbReference type="ARBA" id="ARBA00023239"/>
    </source>
</evidence>
<comment type="similarity">
    <text evidence="2 6">Belongs to the terpene synthase family.</text>
</comment>
<keyword evidence="8" id="KW-1185">Reference proteome</keyword>
<protein>
    <recommendedName>
        <fullName evidence="6">Terpene synthase</fullName>
        <ecNumber evidence="6">4.2.3.-</ecNumber>
    </recommendedName>
</protein>
<dbReference type="Proteomes" id="UP000620124">
    <property type="component" value="Unassembled WGS sequence"/>
</dbReference>
<gene>
    <name evidence="7" type="ORF">MVEN_02550900</name>
</gene>
<dbReference type="PANTHER" id="PTHR35201">
    <property type="entry name" value="TERPENE SYNTHASE"/>
    <property type="match status" value="1"/>
</dbReference>